<organism evidence="1 2">
    <name type="scientific">Microcystis aeruginosa NIES-2519</name>
    <dbReference type="NCBI Taxonomy" id="2303981"/>
    <lineage>
        <taxon>Bacteria</taxon>
        <taxon>Bacillati</taxon>
        <taxon>Cyanobacteriota</taxon>
        <taxon>Cyanophyceae</taxon>
        <taxon>Oscillatoriophycideae</taxon>
        <taxon>Chroococcales</taxon>
        <taxon>Microcystaceae</taxon>
        <taxon>Microcystis</taxon>
    </lineage>
</organism>
<accession>A0A5A5RLE0</accession>
<dbReference type="Proteomes" id="UP000323569">
    <property type="component" value="Unassembled WGS sequence"/>
</dbReference>
<reference evidence="1 2" key="1">
    <citation type="submission" date="2018-09" db="EMBL/GenBank/DDBJ databases">
        <title>Evolutionary history of phycoerythrin pigmentation in the water bloom-forming cyanobacterium Microcystis aeruginosa.</title>
        <authorList>
            <person name="Tanabe Y."/>
            <person name="Tanabe Y."/>
            <person name="Yamaguchi H."/>
        </authorList>
    </citation>
    <scope>NUCLEOTIDE SEQUENCE [LARGE SCALE GENOMIC DNA]</scope>
    <source>
        <strain evidence="1 2">NIES-2519</strain>
    </source>
</reference>
<evidence type="ECO:0000313" key="2">
    <source>
        <dbReference type="Proteomes" id="UP000323569"/>
    </source>
</evidence>
<protein>
    <submittedName>
        <fullName evidence="1">Uncharacterized protein</fullName>
    </submittedName>
</protein>
<sequence>MEDVLDIYHSEYDQQNPWLCFDESCKQLVKETKEKIPAQQFSF</sequence>
<evidence type="ECO:0000313" key="1">
    <source>
        <dbReference type="EMBL" id="GCA73186.1"/>
    </source>
</evidence>
<name>A0A5A5RLE0_MICAE</name>
<proteinExistence type="predicted"/>
<comment type="caution">
    <text evidence="1">The sequence shown here is derived from an EMBL/GenBank/DDBJ whole genome shotgun (WGS) entry which is preliminary data.</text>
</comment>
<dbReference type="EMBL" id="BHVO01000357">
    <property type="protein sequence ID" value="GCA73186.1"/>
    <property type="molecule type" value="Genomic_DNA"/>
</dbReference>
<gene>
    <name evidence="1" type="ORF">MiYa_04745</name>
</gene>
<dbReference type="AlphaFoldDB" id="A0A5A5RLE0"/>